<proteinExistence type="predicted"/>
<keyword evidence="3" id="KW-1185">Reference proteome</keyword>
<feature type="transmembrane region" description="Helical" evidence="1">
    <location>
        <begin position="59"/>
        <end position="80"/>
    </location>
</feature>
<protein>
    <submittedName>
        <fullName evidence="2">Major histocompatibility complex class I-related gene protein-like isoform X1</fullName>
    </submittedName>
</protein>
<keyword evidence="1" id="KW-0812">Transmembrane</keyword>
<dbReference type="Proteomes" id="UP001279410">
    <property type="component" value="Unassembled WGS sequence"/>
</dbReference>
<evidence type="ECO:0000256" key="1">
    <source>
        <dbReference type="SAM" id="Phobius"/>
    </source>
</evidence>
<dbReference type="AlphaFoldDB" id="A0AAD3NDF3"/>
<evidence type="ECO:0000313" key="3">
    <source>
        <dbReference type="Proteomes" id="UP001279410"/>
    </source>
</evidence>
<comment type="caution">
    <text evidence="2">The sequence shown here is derived from an EMBL/GenBank/DDBJ whole genome shotgun (WGS) entry which is preliminary data.</text>
</comment>
<gene>
    <name evidence="2" type="ORF">AKAME5_002375700</name>
</gene>
<organism evidence="2 3">
    <name type="scientific">Lates japonicus</name>
    <name type="common">Japanese lates</name>
    <dbReference type="NCBI Taxonomy" id="270547"/>
    <lineage>
        <taxon>Eukaryota</taxon>
        <taxon>Metazoa</taxon>
        <taxon>Chordata</taxon>
        <taxon>Craniata</taxon>
        <taxon>Vertebrata</taxon>
        <taxon>Euteleostomi</taxon>
        <taxon>Actinopterygii</taxon>
        <taxon>Neopterygii</taxon>
        <taxon>Teleostei</taxon>
        <taxon>Neoteleostei</taxon>
        <taxon>Acanthomorphata</taxon>
        <taxon>Carangaria</taxon>
        <taxon>Carangaria incertae sedis</taxon>
        <taxon>Centropomidae</taxon>
        <taxon>Lates</taxon>
    </lineage>
</organism>
<reference evidence="2" key="1">
    <citation type="submission" date="2022-08" db="EMBL/GenBank/DDBJ databases">
        <title>Genome sequencing of akame (Lates japonicus).</title>
        <authorList>
            <person name="Hashiguchi Y."/>
            <person name="Takahashi H."/>
        </authorList>
    </citation>
    <scope>NUCLEOTIDE SEQUENCE</scope>
    <source>
        <strain evidence="2">Kochi</strain>
    </source>
</reference>
<name>A0AAD3NDF3_LATJO</name>
<sequence>MTVHIIVAVVVVALVLITVTGFVIYKKRKAPENSTELSAKLDPELRLSDTLIPPSELPLLLSLSCCRIMLLLLCISDFFIWRRSNNGFRPANISDSTSETSLQPLTDHSRFFIMSATLCRYCVQSPTAPESNVLT</sequence>
<keyword evidence="1" id="KW-1133">Transmembrane helix</keyword>
<evidence type="ECO:0000313" key="2">
    <source>
        <dbReference type="EMBL" id="GLD72432.1"/>
    </source>
</evidence>
<keyword evidence="1" id="KW-0472">Membrane</keyword>
<dbReference type="EMBL" id="BRZM01001037">
    <property type="protein sequence ID" value="GLD72432.1"/>
    <property type="molecule type" value="Genomic_DNA"/>
</dbReference>
<accession>A0AAD3NDF3</accession>
<feature type="transmembrane region" description="Helical" evidence="1">
    <location>
        <begin position="5"/>
        <end position="25"/>
    </location>
</feature>